<accession>A0ABP8M657</accession>
<keyword evidence="3" id="KW-1185">Reference proteome</keyword>
<evidence type="ECO:0000256" key="1">
    <source>
        <dbReference type="SAM" id="Phobius"/>
    </source>
</evidence>
<feature type="transmembrane region" description="Helical" evidence="1">
    <location>
        <begin position="106"/>
        <end position="127"/>
    </location>
</feature>
<protein>
    <recommendedName>
        <fullName evidence="4">Rod shape-determining protein MreD</fullName>
    </recommendedName>
</protein>
<gene>
    <name evidence="2" type="ORF">GCM10023091_33640</name>
</gene>
<keyword evidence="1" id="KW-0812">Transmembrane</keyword>
<feature type="transmembrane region" description="Helical" evidence="1">
    <location>
        <begin position="52"/>
        <end position="85"/>
    </location>
</feature>
<comment type="caution">
    <text evidence="2">The sequence shown here is derived from an EMBL/GenBank/DDBJ whole genome shotgun (WGS) entry which is preliminary data.</text>
</comment>
<dbReference type="RefSeq" id="WP_345031335.1">
    <property type="nucleotide sequence ID" value="NZ_BAABEY010000031.1"/>
</dbReference>
<dbReference type="EMBL" id="BAABEY010000031">
    <property type="protein sequence ID" value="GAA4444060.1"/>
    <property type="molecule type" value="Genomic_DNA"/>
</dbReference>
<dbReference type="Proteomes" id="UP001501508">
    <property type="component" value="Unassembled WGS sequence"/>
</dbReference>
<name>A0ABP8M657_9BACT</name>
<evidence type="ECO:0000313" key="3">
    <source>
        <dbReference type="Proteomes" id="UP001501508"/>
    </source>
</evidence>
<proteinExistence type="predicted"/>
<sequence length="167" mass="18961">MSLRNALFYTFSLLFCLIVQILFLRDLVLFNYAFCFLYIGAILVLPPEMDKMLYLLIAFLTGIVLDMFMNTLGLHASATVAVAYARSFVIDRQARLSGEELVTLSLRRVGFVVFTRVVFPLVLLHSAMLFLIEANSLNLILYTVIRIVASSVFTMTGILIWQSFVKQ</sequence>
<organism evidence="2 3">
    <name type="scientific">Ravibacter arvi</name>
    <dbReference type="NCBI Taxonomy" id="2051041"/>
    <lineage>
        <taxon>Bacteria</taxon>
        <taxon>Pseudomonadati</taxon>
        <taxon>Bacteroidota</taxon>
        <taxon>Cytophagia</taxon>
        <taxon>Cytophagales</taxon>
        <taxon>Spirosomataceae</taxon>
        <taxon>Ravibacter</taxon>
    </lineage>
</organism>
<keyword evidence="1" id="KW-1133">Transmembrane helix</keyword>
<feature type="transmembrane region" description="Helical" evidence="1">
    <location>
        <begin position="139"/>
        <end position="161"/>
    </location>
</feature>
<feature type="transmembrane region" description="Helical" evidence="1">
    <location>
        <begin position="29"/>
        <end position="46"/>
    </location>
</feature>
<feature type="transmembrane region" description="Helical" evidence="1">
    <location>
        <begin position="6"/>
        <end position="24"/>
    </location>
</feature>
<keyword evidence="1" id="KW-0472">Membrane</keyword>
<evidence type="ECO:0000313" key="2">
    <source>
        <dbReference type="EMBL" id="GAA4444060.1"/>
    </source>
</evidence>
<evidence type="ECO:0008006" key="4">
    <source>
        <dbReference type="Google" id="ProtNLM"/>
    </source>
</evidence>
<reference evidence="3" key="1">
    <citation type="journal article" date="2019" name="Int. J. Syst. Evol. Microbiol.">
        <title>The Global Catalogue of Microorganisms (GCM) 10K type strain sequencing project: providing services to taxonomists for standard genome sequencing and annotation.</title>
        <authorList>
            <consortium name="The Broad Institute Genomics Platform"/>
            <consortium name="The Broad Institute Genome Sequencing Center for Infectious Disease"/>
            <person name="Wu L."/>
            <person name="Ma J."/>
        </authorList>
    </citation>
    <scope>NUCLEOTIDE SEQUENCE [LARGE SCALE GENOMIC DNA]</scope>
    <source>
        <strain evidence="3">JCM 31920</strain>
    </source>
</reference>